<reference evidence="3 4" key="1">
    <citation type="submission" date="2024-02" db="EMBL/GenBank/DDBJ databases">
        <title>De novo assembly and annotation of 12 fungi associated with fruit tree decline syndrome in Ontario, Canada.</title>
        <authorList>
            <person name="Sulman M."/>
            <person name="Ellouze W."/>
            <person name="Ilyukhin E."/>
        </authorList>
    </citation>
    <scope>NUCLEOTIDE SEQUENCE [LARGE SCALE GENOMIC DNA]</scope>
    <source>
        <strain evidence="3 4">M42-189</strain>
    </source>
</reference>
<dbReference type="PANTHER" id="PTHR43355">
    <property type="entry name" value="FLAVIN REDUCTASE (NADPH)"/>
    <property type="match status" value="1"/>
</dbReference>
<evidence type="ECO:0000259" key="2">
    <source>
        <dbReference type="Pfam" id="PF13460"/>
    </source>
</evidence>
<sequence>MSPSNPLKVGVIGPAGFGGSYLCVELLNRGHTVVGLSRKPEKLGSHERYSPRSVDIDSVSISELAKNFDGIDVLVSEYGPHTAGADALLYNQELSRAVPFLETVRKIILAVKSSNVKYFLFVGGAGSLHVPGTPESCVDHPDFFMAYRRAIATSEAHIVYMEERLGIMGTSLRAYRDARFAEREGRATADHKKTIEEYEASIKAKDRATDFIKAGRTAYMFFDGNTSFKWSFVSPSALYRPGVRTRKYEISVDDMVLVGEQQGDNIFEGRLTGISVADMAIAIADEVENEKLIGKHWSAWGDISADKPAPAYLTLDNVDGGSK</sequence>
<dbReference type="Proteomes" id="UP001521785">
    <property type="component" value="Unassembled WGS sequence"/>
</dbReference>
<feature type="domain" description="NAD(P)-binding" evidence="2">
    <location>
        <begin position="16"/>
        <end position="156"/>
    </location>
</feature>
<dbReference type="InterPro" id="IPR036291">
    <property type="entry name" value="NAD(P)-bd_dom_sf"/>
</dbReference>
<dbReference type="PANTHER" id="PTHR43355:SF2">
    <property type="entry name" value="FLAVIN REDUCTASE (NADPH)"/>
    <property type="match status" value="1"/>
</dbReference>
<protein>
    <recommendedName>
        <fullName evidence="2">NAD(P)-binding domain-containing protein</fullName>
    </recommendedName>
</protein>
<evidence type="ECO:0000313" key="4">
    <source>
        <dbReference type="Proteomes" id="UP001521785"/>
    </source>
</evidence>
<keyword evidence="4" id="KW-1185">Reference proteome</keyword>
<comment type="caution">
    <text evidence="3">The sequence shown here is derived from an EMBL/GenBank/DDBJ whole genome shotgun (WGS) entry which is preliminary data.</text>
</comment>
<dbReference type="Pfam" id="PF13460">
    <property type="entry name" value="NAD_binding_10"/>
    <property type="match status" value="1"/>
</dbReference>
<gene>
    <name evidence="3" type="ORF">SLS60_005284</name>
</gene>
<accession>A0ABR3RGX2</accession>
<proteinExistence type="inferred from homology"/>
<comment type="similarity">
    <text evidence="1">Belongs to the avfA family.</text>
</comment>
<organism evidence="3 4">
    <name type="scientific">Paraconiothyrium brasiliense</name>
    <dbReference type="NCBI Taxonomy" id="300254"/>
    <lineage>
        <taxon>Eukaryota</taxon>
        <taxon>Fungi</taxon>
        <taxon>Dikarya</taxon>
        <taxon>Ascomycota</taxon>
        <taxon>Pezizomycotina</taxon>
        <taxon>Dothideomycetes</taxon>
        <taxon>Pleosporomycetidae</taxon>
        <taxon>Pleosporales</taxon>
        <taxon>Massarineae</taxon>
        <taxon>Didymosphaeriaceae</taxon>
        <taxon>Paraconiothyrium</taxon>
    </lineage>
</organism>
<name>A0ABR3RGX2_9PLEO</name>
<dbReference type="Gene3D" id="3.40.50.720">
    <property type="entry name" value="NAD(P)-binding Rossmann-like Domain"/>
    <property type="match status" value="1"/>
</dbReference>
<evidence type="ECO:0000313" key="3">
    <source>
        <dbReference type="EMBL" id="KAL1603695.1"/>
    </source>
</evidence>
<dbReference type="InterPro" id="IPR051606">
    <property type="entry name" value="Polyketide_Oxido-like"/>
</dbReference>
<dbReference type="EMBL" id="JAKJXO020000006">
    <property type="protein sequence ID" value="KAL1603695.1"/>
    <property type="molecule type" value="Genomic_DNA"/>
</dbReference>
<dbReference type="SUPFAM" id="SSF51735">
    <property type="entry name" value="NAD(P)-binding Rossmann-fold domains"/>
    <property type="match status" value="1"/>
</dbReference>
<evidence type="ECO:0000256" key="1">
    <source>
        <dbReference type="ARBA" id="ARBA00038376"/>
    </source>
</evidence>
<dbReference type="InterPro" id="IPR016040">
    <property type="entry name" value="NAD(P)-bd_dom"/>
</dbReference>